<evidence type="ECO:0000313" key="2">
    <source>
        <dbReference type="Proteomes" id="UP000746595"/>
    </source>
</evidence>
<dbReference type="RefSeq" id="WP_168151928.1">
    <property type="nucleotide sequence ID" value="NZ_JAAWVT010000004.1"/>
</dbReference>
<name>A0ABX1G4D5_9MICC</name>
<dbReference type="InterPro" id="IPR005564">
    <property type="entry name" value="Major_capsid_GpE"/>
</dbReference>
<proteinExistence type="predicted"/>
<gene>
    <name evidence="1" type="ORF">HED64_10350</name>
</gene>
<keyword evidence="2" id="KW-1185">Reference proteome</keyword>
<evidence type="ECO:0000313" key="1">
    <source>
        <dbReference type="EMBL" id="NKG21103.1"/>
    </source>
</evidence>
<sequence length="347" mass="37293">MAIVFDGDVTPDALTAFVRSVPTPANYVLDQLLPNRTFTKNQIDFSELTRTNRAAKFRAYDGSIVPTKRDTLTSSTVKLPPLSSMNGVGERERLELEHARQGGSSNSALIDQIYDDATLLTGEILTRMELARGDVLADGKFTLAGENGLTLEADFGVPSNHLVTTAAAWSTPATAKIIEDLTTWVSTYVVTNGQRPGGMAISDKVLGYMLRNAEIRSLAASLSGAPSLVTRPALDAVLDAFSLPPIKWVYDTRVDVDDVDTRVLPENAVIFTPANPSDLGYTAWGVSATALELVNSAKVDFAFSEAPGIVGVVDKSAHPPYRENTFVDAVGMPVLTNPKLLFVGRAY</sequence>
<accession>A0ABX1G4D5</accession>
<dbReference type="EMBL" id="JAAWVT010000004">
    <property type="protein sequence ID" value="NKG21103.1"/>
    <property type="molecule type" value="Genomic_DNA"/>
</dbReference>
<comment type="caution">
    <text evidence="1">The sequence shown here is derived from an EMBL/GenBank/DDBJ whole genome shotgun (WGS) entry which is preliminary data.</text>
</comment>
<reference evidence="1 2" key="1">
    <citation type="submission" date="2020-04" db="EMBL/GenBank/DDBJ databases">
        <title>Paeniglutamicibacter sp. ANT13_2, a novel actinomycete isolated from sediment in Antarctica.</title>
        <authorList>
            <person name="Sakdapetsiri C."/>
            <person name="Pinyakong O."/>
        </authorList>
    </citation>
    <scope>NUCLEOTIDE SEQUENCE [LARGE SCALE GENOMIC DNA]</scope>
    <source>
        <strain evidence="1 2">ANT13_2</strain>
    </source>
</reference>
<organism evidence="1 2">
    <name type="scientific">Paeniglutamicibacter terrestris</name>
    <dbReference type="NCBI Taxonomy" id="2723403"/>
    <lineage>
        <taxon>Bacteria</taxon>
        <taxon>Bacillati</taxon>
        <taxon>Actinomycetota</taxon>
        <taxon>Actinomycetes</taxon>
        <taxon>Micrococcales</taxon>
        <taxon>Micrococcaceae</taxon>
        <taxon>Paeniglutamicibacter</taxon>
    </lineage>
</organism>
<dbReference type="Gene3D" id="3.90.1690.10">
    <property type="entry name" value="phage-related protein like domain"/>
    <property type="match status" value="1"/>
</dbReference>
<dbReference type="Proteomes" id="UP000746595">
    <property type="component" value="Unassembled WGS sequence"/>
</dbReference>
<dbReference type="Pfam" id="PF03864">
    <property type="entry name" value="Phage_cap_E"/>
    <property type="match status" value="1"/>
</dbReference>
<dbReference type="InterPro" id="IPR053738">
    <property type="entry name" value="Lambda_capsid_assembly"/>
</dbReference>
<protein>
    <submittedName>
        <fullName evidence="1">Major capsid protein E</fullName>
    </submittedName>
</protein>